<evidence type="ECO:0000256" key="4">
    <source>
        <dbReference type="ARBA" id="ARBA00022490"/>
    </source>
</evidence>
<evidence type="ECO:0000256" key="11">
    <source>
        <dbReference type="SAM" id="Coils"/>
    </source>
</evidence>
<dbReference type="GO" id="GO:0005085">
    <property type="term" value="F:guanyl-nucleotide exchange factor activity"/>
    <property type="evidence" value="ECO:0007669"/>
    <property type="project" value="UniProtKB-KW"/>
</dbReference>
<evidence type="ECO:0000259" key="13">
    <source>
        <dbReference type="PROSITE" id="PS50003"/>
    </source>
</evidence>
<dbReference type="SMART" id="SM00233">
    <property type="entry name" value="PH"/>
    <property type="match status" value="1"/>
</dbReference>
<dbReference type="Pfam" id="PF17838">
    <property type="entry name" value="PH_16"/>
    <property type="match status" value="1"/>
</dbReference>
<dbReference type="InterPro" id="IPR011993">
    <property type="entry name" value="PH-like_dom_sf"/>
</dbReference>
<feature type="compositionally biased region" description="Low complexity" evidence="12">
    <location>
        <begin position="582"/>
        <end position="598"/>
    </location>
</feature>
<feature type="region of interest" description="Disordered" evidence="12">
    <location>
        <begin position="778"/>
        <end position="1008"/>
    </location>
</feature>
<feature type="compositionally biased region" description="Acidic residues" evidence="12">
    <location>
        <begin position="936"/>
        <end position="953"/>
    </location>
</feature>
<keyword evidence="5" id="KW-0597">Phosphoprotein</keyword>
<comment type="caution">
    <text evidence="17">The sequence shown here is derived from an EMBL/GenBank/DDBJ whole genome shotgun (WGS) entry which is preliminary data.</text>
</comment>
<feature type="domain" description="DH" evidence="14">
    <location>
        <begin position="1009"/>
        <end position="1197"/>
    </location>
</feature>
<evidence type="ECO:0000256" key="8">
    <source>
        <dbReference type="ARBA" id="ARBA00022833"/>
    </source>
</evidence>
<evidence type="ECO:0000313" key="17">
    <source>
        <dbReference type="EMBL" id="RWS15163.1"/>
    </source>
</evidence>
<dbReference type="CDD" id="cd23069">
    <property type="entry name" value="PDZ_ARHGEF11-12-like"/>
    <property type="match status" value="1"/>
</dbReference>
<dbReference type="Gene3D" id="2.30.29.30">
    <property type="entry name" value="Pleckstrin-homology domain (PH domain)/Phosphotyrosine-binding domain (PTB)"/>
    <property type="match status" value="1"/>
</dbReference>
<organism evidence="17 19">
    <name type="scientific">Dinothrombium tinctorium</name>
    <dbReference type="NCBI Taxonomy" id="1965070"/>
    <lineage>
        <taxon>Eukaryota</taxon>
        <taxon>Metazoa</taxon>
        <taxon>Ecdysozoa</taxon>
        <taxon>Arthropoda</taxon>
        <taxon>Chelicerata</taxon>
        <taxon>Arachnida</taxon>
        <taxon>Acari</taxon>
        <taxon>Acariformes</taxon>
        <taxon>Trombidiformes</taxon>
        <taxon>Prostigmata</taxon>
        <taxon>Anystina</taxon>
        <taxon>Parasitengona</taxon>
        <taxon>Trombidioidea</taxon>
        <taxon>Trombidiidae</taxon>
        <taxon>Dinothrombium</taxon>
    </lineage>
</organism>
<feature type="coiled-coil region" evidence="11">
    <location>
        <begin position="1478"/>
        <end position="1505"/>
    </location>
</feature>
<feature type="compositionally biased region" description="Low complexity" evidence="12">
    <location>
        <begin position="778"/>
        <end position="787"/>
    </location>
</feature>
<feature type="compositionally biased region" description="Low complexity" evidence="12">
    <location>
        <begin position="141"/>
        <end position="155"/>
    </location>
</feature>
<evidence type="ECO:0008006" key="20">
    <source>
        <dbReference type="Google" id="ProtNLM"/>
    </source>
</evidence>
<dbReference type="InterPro" id="IPR000219">
    <property type="entry name" value="DH_dom"/>
</dbReference>
<feature type="domain" description="PDZ" evidence="16">
    <location>
        <begin position="53"/>
        <end position="130"/>
    </location>
</feature>
<dbReference type="STRING" id="1965070.A0A3S3Q727"/>
<keyword evidence="19" id="KW-1185">Reference proteome</keyword>
<evidence type="ECO:0000256" key="12">
    <source>
        <dbReference type="SAM" id="MobiDB-lite"/>
    </source>
</evidence>
<feature type="region of interest" description="Disordered" evidence="12">
    <location>
        <begin position="639"/>
        <end position="666"/>
    </location>
</feature>
<keyword evidence="7" id="KW-0479">Metal-binding</keyword>
<dbReference type="GO" id="GO:0046872">
    <property type="term" value="F:metal ion binding"/>
    <property type="evidence" value="ECO:0007669"/>
    <property type="project" value="UniProtKB-KW"/>
</dbReference>
<dbReference type="PROSITE" id="PS50081">
    <property type="entry name" value="ZF_DAG_PE_2"/>
    <property type="match status" value="1"/>
</dbReference>
<evidence type="ECO:0000256" key="10">
    <source>
        <dbReference type="ARBA" id="ARBA00023136"/>
    </source>
</evidence>
<dbReference type="InterPro" id="IPR036034">
    <property type="entry name" value="PDZ_sf"/>
</dbReference>
<feature type="compositionally biased region" description="Basic and acidic residues" evidence="12">
    <location>
        <begin position="895"/>
        <end position="923"/>
    </location>
</feature>
<gene>
    <name evidence="17" type="ORF">B4U79_08715</name>
    <name evidence="18" type="ORF">B4U79_09308</name>
</gene>
<evidence type="ECO:0000313" key="18">
    <source>
        <dbReference type="EMBL" id="RWS16673.1"/>
    </source>
</evidence>
<dbReference type="SUPFAM" id="SSF50729">
    <property type="entry name" value="PH domain-like"/>
    <property type="match status" value="1"/>
</dbReference>
<dbReference type="EMBL" id="NCKU01000191">
    <property type="protein sequence ID" value="RWS16673.1"/>
    <property type="molecule type" value="Genomic_DNA"/>
</dbReference>
<evidence type="ECO:0000256" key="2">
    <source>
        <dbReference type="ARBA" id="ARBA00004496"/>
    </source>
</evidence>
<reference evidence="17" key="2">
    <citation type="submission" date="2018-11" db="EMBL/GenBank/DDBJ databases">
        <title>Trombidioid mite genomics.</title>
        <authorList>
            <person name="Dong X."/>
        </authorList>
    </citation>
    <scope>NUCLEOTIDE SEQUENCE</scope>
    <source>
        <strain evidence="17">UoL-WK</strain>
    </source>
</reference>
<feature type="region of interest" description="Disordered" evidence="12">
    <location>
        <begin position="141"/>
        <end position="182"/>
    </location>
</feature>
<dbReference type="InterPro" id="IPR036305">
    <property type="entry name" value="RGS_sf"/>
</dbReference>
<evidence type="ECO:0000256" key="3">
    <source>
        <dbReference type="ARBA" id="ARBA00022468"/>
    </source>
</evidence>
<dbReference type="Gene3D" id="1.20.900.10">
    <property type="entry name" value="Dbl homology (DH) domain"/>
    <property type="match status" value="1"/>
</dbReference>
<dbReference type="InterPro" id="IPR001849">
    <property type="entry name" value="PH_domain"/>
</dbReference>
<keyword evidence="8" id="KW-0862">Zinc</keyword>
<keyword evidence="4" id="KW-0963">Cytoplasm</keyword>
<dbReference type="SMART" id="SM00325">
    <property type="entry name" value="RhoGEF"/>
    <property type="match status" value="1"/>
</dbReference>
<feature type="region of interest" description="Disordered" evidence="12">
    <location>
        <begin position="1359"/>
        <end position="1414"/>
    </location>
</feature>
<dbReference type="InterPro" id="IPR046349">
    <property type="entry name" value="C1-like_sf"/>
</dbReference>
<feature type="compositionally biased region" description="Polar residues" evidence="12">
    <location>
        <begin position="561"/>
        <end position="581"/>
    </location>
</feature>
<dbReference type="InterPro" id="IPR035899">
    <property type="entry name" value="DBL_dom_sf"/>
</dbReference>
<evidence type="ECO:0000259" key="14">
    <source>
        <dbReference type="PROSITE" id="PS50010"/>
    </source>
</evidence>
<feature type="compositionally biased region" description="Basic and acidic residues" evidence="12">
    <location>
        <begin position="266"/>
        <end position="275"/>
    </location>
</feature>
<dbReference type="Gene3D" id="2.30.42.10">
    <property type="match status" value="1"/>
</dbReference>
<feature type="compositionally biased region" description="Polar residues" evidence="12">
    <location>
        <begin position="1359"/>
        <end position="1370"/>
    </location>
</feature>
<dbReference type="PROSITE" id="PS00479">
    <property type="entry name" value="ZF_DAG_PE_1"/>
    <property type="match status" value="1"/>
</dbReference>
<keyword evidence="10" id="KW-0472">Membrane</keyword>
<dbReference type="Pfam" id="PF00595">
    <property type="entry name" value="PDZ"/>
    <property type="match status" value="1"/>
</dbReference>
<dbReference type="InterPro" id="IPR015212">
    <property type="entry name" value="RGS-like_dom"/>
</dbReference>
<dbReference type="PROSITE" id="PS50010">
    <property type="entry name" value="DH_2"/>
    <property type="match status" value="1"/>
</dbReference>
<keyword evidence="3" id="KW-0343">GTPase activation</keyword>
<proteinExistence type="predicted"/>
<feature type="compositionally biased region" description="Pro residues" evidence="12">
    <location>
        <begin position="979"/>
        <end position="1003"/>
    </location>
</feature>
<dbReference type="Pfam" id="PF00621">
    <property type="entry name" value="RhoGEF"/>
    <property type="match status" value="1"/>
</dbReference>
<evidence type="ECO:0000256" key="7">
    <source>
        <dbReference type="ARBA" id="ARBA00022723"/>
    </source>
</evidence>
<dbReference type="Gene3D" id="1.10.167.10">
    <property type="entry name" value="Regulator of G-protein Signalling 4, domain 2"/>
    <property type="match status" value="1"/>
</dbReference>
<dbReference type="SMART" id="SM00228">
    <property type="entry name" value="PDZ"/>
    <property type="match status" value="1"/>
</dbReference>
<dbReference type="InterPro" id="IPR002219">
    <property type="entry name" value="PKC_DAG/PE"/>
</dbReference>
<dbReference type="GO" id="GO:0016020">
    <property type="term" value="C:membrane"/>
    <property type="evidence" value="ECO:0007669"/>
    <property type="project" value="UniProtKB-SubCell"/>
</dbReference>
<dbReference type="EMBL" id="NCKU01000532">
    <property type="protein sequence ID" value="RWS15163.1"/>
    <property type="molecule type" value="Genomic_DNA"/>
</dbReference>
<dbReference type="Proteomes" id="UP000285301">
    <property type="component" value="Unassembled WGS sequence"/>
</dbReference>
<evidence type="ECO:0000313" key="19">
    <source>
        <dbReference type="Proteomes" id="UP000285301"/>
    </source>
</evidence>
<dbReference type="CDD" id="cd00160">
    <property type="entry name" value="RhoGEF"/>
    <property type="match status" value="1"/>
</dbReference>
<keyword evidence="9 11" id="KW-0175">Coiled coil</keyword>
<comment type="subcellular location">
    <subcellularLocation>
        <location evidence="2">Cytoplasm</location>
    </subcellularLocation>
    <subcellularLocation>
        <location evidence="1">Membrane</location>
    </subcellularLocation>
</comment>
<dbReference type="PANTHER" id="PTHR45872:SF2">
    <property type="entry name" value="RHO GUANINE NUCLEOTIDE EXCHANGE FACTOR 2, ISOFORM D"/>
    <property type="match status" value="1"/>
</dbReference>
<dbReference type="InterPro" id="IPR001478">
    <property type="entry name" value="PDZ"/>
</dbReference>
<feature type="region of interest" description="Disordered" evidence="12">
    <location>
        <begin position="261"/>
        <end position="335"/>
    </location>
</feature>
<evidence type="ECO:0000256" key="6">
    <source>
        <dbReference type="ARBA" id="ARBA00022658"/>
    </source>
</evidence>
<dbReference type="SUPFAM" id="SSF48097">
    <property type="entry name" value="Regulator of G-protein signaling, RGS"/>
    <property type="match status" value="1"/>
</dbReference>
<evidence type="ECO:0000256" key="1">
    <source>
        <dbReference type="ARBA" id="ARBA00004370"/>
    </source>
</evidence>
<dbReference type="OrthoDB" id="2272012at2759"/>
<keyword evidence="6" id="KW-0344">Guanine-nucleotide releasing factor</keyword>
<feature type="compositionally biased region" description="Low complexity" evidence="12">
    <location>
        <begin position="816"/>
        <end position="838"/>
    </location>
</feature>
<dbReference type="InterPro" id="IPR044926">
    <property type="entry name" value="RGS_subdomain_2"/>
</dbReference>
<feature type="region of interest" description="Disordered" evidence="12">
    <location>
        <begin position="561"/>
        <end position="598"/>
    </location>
</feature>
<dbReference type="PANTHER" id="PTHR45872">
    <property type="entry name" value="RHO GUANINE NUCLEOTIDE EXCHANGE FACTOR 2, ISOFORM D"/>
    <property type="match status" value="1"/>
</dbReference>
<accession>A0A3S3Q727</accession>
<dbReference type="SUPFAM" id="SSF48065">
    <property type="entry name" value="DBL homology domain (DH-domain)"/>
    <property type="match status" value="1"/>
</dbReference>
<dbReference type="GO" id="GO:0001664">
    <property type="term" value="F:G protein-coupled receptor binding"/>
    <property type="evidence" value="ECO:0007669"/>
    <property type="project" value="TreeGrafter"/>
</dbReference>
<dbReference type="GO" id="GO:0007186">
    <property type="term" value="P:G protein-coupled receptor signaling pathway"/>
    <property type="evidence" value="ECO:0007669"/>
    <property type="project" value="TreeGrafter"/>
</dbReference>
<evidence type="ECO:0000259" key="16">
    <source>
        <dbReference type="PROSITE" id="PS50106"/>
    </source>
</evidence>
<feature type="compositionally biased region" description="Low complexity" evidence="12">
    <location>
        <begin position="860"/>
        <end position="883"/>
    </location>
</feature>
<sequence length="1518" mass="171822">MSENLIATGFGCSNIKNIERRSSKDSSSANSGTQQQQQTISAIREQLQLSQRCVIIQRDEKGFGLRVSGDNPVFVDSVKHDGAAWRAGVRAGDQIIKVNGTLVTKYNHSDVVKLIQDSQAFVALTLLGLKQIVPTTTSIATNTSSSANATPVTSPSRDDDHQPLHHHHSHHPLSEQANEPQRQITAPIPANSSITLEFVREKEKTIQKMLKKELEHLKQQQQQCHVSNSSFDANIQSTMHRIQTLKEQLIQCRQQQLQQYQIKSNETSREKKNKENSQNQNSGQRRHLSAENLTFYLKDERRKGGGGGAGNKKGKAFHSSNSNETEVETTAKKSHSFGQYDSNRIISMESDEDDEDERDFMLASGLNNSDVEALLFDPQNIDLLIKEKNELLINLLNYILLQRHPIYSTFFFVLTQLYKQQTTHLDVLRRFAHEMFTTFLLQDSPLLCFDDITQDELKSIHNQISNELQQQNVDNEEQQLRNVFKSFEERAKREIVKIIEAFKKQQQIGLGYNWIKPSQQTFQRIFSMILLDCNYLEYNGSNLQQIYEFLLFNHNQRCSNEQQQQQLTTPSNTSGATTPTGSIASSTTTNTTSSPPITTSSPCLLAQIVCMTTIIKHLYAQFLTKEMKRIATFFECNQSSSGSGAAGVGGGSTASNNSQKRHKSSLQSSSHALTSSSLSPALFFASSHHQQDFFGHFFVDLITTKISWCSGCGATCWGTFAKECQKCELKVHYWCLKTSAEENLCIAASSSSHSPEQVPTTASVSGVACSGSQKDQQQIIGVHSQQQQHRKQRTKWRTSGGRIVDNILKGLTGGNHSHSSSTSSYSHSFDSHSQQSASDYQQQNSPPLISSETDSESDDLLITSTTTLTSSQQQQQQQQPTITRSESLKQRRKESKPFYRKRSDPTTDHSSKKIKTDEQRSHSSDQSLSHHRNVSEDNDYNEEDMQDDQEGESNQESTTNTDGGEKCRSTIEEDEYENPPEPKIPPPPPPLPTLGLIPPPLPPRNKNNKRNDIIKELFDTEKTHVRTLRIVRRLFYRPIKEEQMMTPEQIAIVFSNFDELLAIHSGIYETFKRLRRQPADEKIGEKLREIFCGETGDKLEKAAALFCATQSNGGQMILRQRMKKDWKLSSFLSDAESHEICRRLQLKDMLASCFQRITKYPLLFENLLKATPFDEEKKHLQHALQRSKQILMTVNEAIKKEANRLRLLEIQKSIADDFKRNFASQFQESNYELNLEEKQLIFEGDLIWRITKQKTIDVHVVLCSDLLFILTKEENSSKKYSLKNQLNPITRNYHSPILKVQDLLLKNLATDARAFFIVSTKENALLEFVAASVNEREQWTQYIQSCVVNNLECQLKDLTTSGPNATTLPKNTDEKSPANAANAGAGTGSDVDVDGKRNDIGNDDNINDAGLANNDDEKRKAEINHVDHQQDEQQQQQPQRRGRIEGTITYVTSDDEEEFHSPQEIEINEVKIEEAIKVVTAEERMKSIDTQIKSLLREKKKLIQNSFGAQSKNSLIVI</sequence>
<evidence type="ECO:0000256" key="5">
    <source>
        <dbReference type="ARBA" id="ARBA00022553"/>
    </source>
</evidence>
<dbReference type="SUPFAM" id="SSF57889">
    <property type="entry name" value="Cysteine-rich domain"/>
    <property type="match status" value="1"/>
</dbReference>
<feature type="domain" description="Phorbol-ester/DAG-type" evidence="15">
    <location>
        <begin position="695"/>
        <end position="745"/>
    </location>
</feature>
<feature type="domain" description="PH" evidence="13">
    <location>
        <begin position="1239"/>
        <end position="1348"/>
    </location>
</feature>
<evidence type="ECO:0000256" key="9">
    <source>
        <dbReference type="ARBA" id="ARBA00023054"/>
    </source>
</evidence>
<dbReference type="PROSITE" id="PS50003">
    <property type="entry name" value="PH_DOMAIN"/>
    <property type="match status" value="1"/>
</dbReference>
<name>A0A3S3Q727_9ACAR</name>
<dbReference type="PROSITE" id="PS50106">
    <property type="entry name" value="PDZ"/>
    <property type="match status" value="1"/>
</dbReference>
<dbReference type="InterPro" id="IPR041020">
    <property type="entry name" value="PH_16"/>
</dbReference>
<protein>
    <recommendedName>
        <fullName evidence="20">Rho guanine nucleotide exchange factor 12-like</fullName>
    </recommendedName>
</protein>
<reference evidence="17 19" key="1">
    <citation type="journal article" date="2018" name="Gigascience">
        <title>Genomes of trombidid mites reveal novel predicted allergens and laterally-transferred genes associated with secondary metabolism.</title>
        <authorList>
            <person name="Dong X."/>
            <person name="Chaisiri K."/>
            <person name="Xia D."/>
            <person name="Armstrong S.D."/>
            <person name="Fang Y."/>
            <person name="Donnelly M.J."/>
            <person name="Kadowaki T."/>
            <person name="McGarry J.W."/>
            <person name="Darby A.C."/>
            <person name="Makepeace B.L."/>
        </authorList>
    </citation>
    <scope>NUCLEOTIDE SEQUENCE [LARGE SCALE GENOMIC DNA]</scope>
    <source>
        <strain evidence="17">UoL-WK</strain>
    </source>
</reference>
<dbReference type="GO" id="GO:0005096">
    <property type="term" value="F:GTPase activator activity"/>
    <property type="evidence" value="ECO:0007669"/>
    <property type="project" value="UniProtKB-KW"/>
</dbReference>
<dbReference type="GO" id="GO:0005737">
    <property type="term" value="C:cytoplasm"/>
    <property type="evidence" value="ECO:0007669"/>
    <property type="project" value="UniProtKB-SubCell"/>
</dbReference>
<evidence type="ECO:0000259" key="15">
    <source>
        <dbReference type="PROSITE" id="PS50081"/>
    </source>
</evidence>
<dbReference type="Pfam" id="PF09128">
    <property type="entry name" value="RGS-like"/>
    <property type="match status" value="1"/>
</dbReference>
<dbReference type="SUPFAM" id="SSF50156">
    <property type="entry name" value="PDZ domain-like"/>
    <property type="match status" value="1"/>
</dbReference>